<proteinExistence type="predicted"/>
<dbReference type="RefSeq" id="WP_096047197.1">
    <property type="nucleotide sequence ID" value="NZ_CP023275.1"/>
</dbReference>
<organism evidence="1 2">
    <name type="scientific">Sulfurospirillum diekertiae</name>
    <dbReference type="NCBI Taxonomy" id="1854492"/>
    <lineage>
        <taxon>Bacteria</taxon>
        <taxon>Pseudomonadati</taxon>
        <taxon>Campylobacterota</taxon>
        <taxon>Epsilonproteobacteria</taxon>
        <taxon>Campylobacterales</taxon>
        <taxon>Sulfurospirillaceae</taxon>
        <taxon>Sulfurospirillum</taxon>
    </lineage>
</organism>
<evidence type="ECO:0000313" key="2">
    <source>
        <dbReference type="Proteomes" id="UP000217349"/>
    </source>
</evidence>
<reference evidence="2" key="1">
    <citation type="submission" date="2017-09" db="EMBL/GenBank/DDBJ databases">
        <title>The complete genome of Sulfurospirillum sp. JPD-1.</title>
        <authorList>
            <person name="Goris T."/>
        </authorList>
    </citation>
    <scope>NUCLEOTIDE SEQUENCE [LARGE SCALE GENOMIC DNA]</scope>
    <source>
        <strain evidence="2">JPD-1</strain>
    </source>
</reference>
<gene>
    <name evidence="1" type="ORF">SJPD1_2197</name>
</gene>
<evidence type="ECO:0000313" key="1">
    <source>
        <dbReference type="EMBL" id="ATB70295.1"/>
    </source>
</evidence>
<sequence>MIFILLKLLELFEDEEFYKFFENQKKLDEQELLKIKKILSKLKTEQDKEKQKIILYNEIMENIKLSDFEEFKALSETIERESIKNYDLTR</sequence>
<dbReference type="EMBL" id="CP023275">
    <property type="protein sequence ID" value="ATB70295.1"/>
    <property type="molecule type" value="Genomic_DNA"/>
</dbReference>
<accession>A0A290HFX5</accession>
<dbReference type="AlphaFoldDB" id="A0A290HFX5"/>
<name>A0A290HFX5_9BACT</name>
<dbReference type="Proteomes" id="UP000217349">
    <property type="component" value="Chromosome"/>
</dbReference>
<protein>
    <submittedName>
        <fullName evidence="1">Uncharacterized protein</fullName>
    </submittedName>
</protein>
<dbReference type="KEGG" id="sulj:SJPD1_2197"/>